<dbReference type="Proteomes" id="UP000886597">
    <property type="component" value="Unassembled WGS sequence"/>
</dbReference>
<dbReference type="EMBL" id="BKBO01000043">
    <property type="protein sequence ID" value="GEQ50326.1"/>
    <property type="molecule type" value="Genomic_DNA"/>
</dbReference>
<evidence type="ECO:0000313" key="1">
    <source>
        <dbReference type="EMBL" id="GEQ50326.1"/>
    </source>
</evidence>
<reference evidence="2" key="1">
    <citation type="submission" date="2019-08" db="EMBL/GenBank/DDBJ databases">
        <authorList>
            <person name="Ishikawa M."/>
            <person name="Suzuki T."/>
            <person name="Matsutani M."/>
        </authorList>
    </citation>
    <scope>NUCLEOTIDE SEQUENCE</scope>
    <source>
        <strain evidence="2">7C1</strain>
        <strain evidence="1">8C4</strain>
    </source>
</reference>
<protein>
    <submittedName>
        <fullName evidence="2">Uncharacterized protein</fullName>
    </submittedName>
</protein>
<dbReference type="InterPro" id="IPR038765">
    <property type="entry name" value="Papain-like_cys_pep_sf"/>
</dbReference>
<accession>A0AAN4ZQ81</accession>
<proteinExistence type="predicted"/>
<name>A0AAN4ZQ81_9ENTE</name>
<sequence length="142" mass="16909">MSHVYSFGRKEYFNPLNGGFVKENFYHSWFLQSNCKIYKFDISENQKHHIERILENFEKNKYLYRYNFFGLISIPFNKNWGRENTFFCSQFIAYLLEKVGVTLIEKPNYLITPADLVLFLKPQLIYSGKVSDYLNKTTSIVG</sequence>
<dbReference type="AlphaFoldDB" id="A0AAN4ZQ81"/>
<dbReference type="RefSeq" id="WP_202584430.1">
    <property type="nucleotide sequence ID" value="NZ_BKBO01000043.1"/>
</dbReference>
<gene>
    <name evidence="1" type="ORF">TK11N_21780</name>
    <name evidence="2" type="ORF">TK2N_21240</name>
</gene>
<evidence type="ECO:0000313" key="3">
    <source>
        <dbReference type="Proteomes" id="UP000886597"/>
    </source>
</evidence>
<evidence type="ECO:0000313" key="2">
    <source>
        <dbReference type="EMBL" id="GEQ55280.1"/>
    </source>
</evidence>
<dbReference type="SUPFAM" id="SSF54001">
    <property type="entry name" value="Cysteine proteinases"/>
    <property type="match status" value="1"/>
</dbReference>
<dbReference type="Proteomes" id="UP000886607">
    <property type="component" value="Unassembled WGS sequence"/>
</dbReference>
<dbReference type="EMBL" id="BKBQ01000041">
    <property type="protein sequence ID" value="GEQ55280.1"/>
    <property type="molecule type" value="Genomic_DNA"/>
</dbReference>
<keyword evidence="4" id="KW-1185">Reference proteome</keyword>
<reference evidence="2" key="2">
    <citation type="journal article" date="2020" name="Int. Dairy J.">
        <title>Lactic acid bacterial diversity in Brie cheese focusing on salt concentration and pH of isolation medium and characterisation of halophilic and alkaliphilic lactic acid bacterial isolates.</title>
        <authorList>
            <person name="Unno R."/>
            <person name="Matsutani M."/>
            <person name="Suzuki T."/>
            <person name="Kodama K."/>
            <person name="Matsushita H."/>
            <person name="Yamasato K."/>
            <person name="Koizumi Y."/>
            <person name="Ishikawa M."/>
        </authorList>
    </citation>
    <scope>NUCLEOTIDE SEQUENCE</scope>
    <source>
        <strain evidence="2">7C1</strain>
        <strain evidence="1">8C4</strain>
    </source>
</reference>
<dbReference type="Gene3D" id="3.90.1720.10">
    <property type="entry name" value="endopeptidase domain like (from Nostoc punctiforme)"/>
    <property type="match status" value="1"/>
</dbReference>
<organism evidence="2 3">
    <name type="scientific">Tetragenococcus koreensis</name>
    <dbReference type="NCBI Taxonomy" id="290335"/>
    <lineage>
        <taxon>Bacteria</taxon>
        <taxon>Bacillati</taxon>
        <taxon>Bacillota</taxon>
        <taxon>Bacilli</taxon>
        <taxon>Lactobacillales</taxon>
        <taxon>Enterococcaceae</taxon>
        <taxon>Tetragenococcus</taxon>
    </lineage>
</organism>
<evidence type="ECO:0000313" key="4">
    <source>
        <dbReference type="Proteomes" id="UP000886607"/>
    </source>
</evidence>
<comment type="caution">
    <text evidence="2">The sequence shown here is derived from an EMBL/GenBank/DDBJ whole genome shotgun (WGS) entry which is preliminary data.</text>
</comment>